<dbReference type="Proteomes" id="UP000774326">
    <property type="component" value="Unassembled WGS sequence"/>
</dbReference>
<sequence length="127" mass="14366">MKAVCKGLTNLKELGVRLSMSEDAEEEEERVLLSMEALFFLNANFGVEEPELGVGVGGSKLRFNRPTLRLRPWEPCDDDVCLCFGVAVSWSYWMFSRLLNELMFTSFNCGDTMVSFSILFLDCSPMV</sequence>
<keyword evidence="2" id="KW-1185">Reference proteome</keyword>
<proteinExistence type="predicted"/>
<protein>
    <submittedName>
        <fullName evidence="1">Uncharacterized protein</fullName>
    </submittedName>
</protein>
<gene>
    <name evidence="1" type="ORF">WICPIJ_004403</name>
</gene>
<reference evidence="1" key="1">
    <citation type="journal article" date="2021" name="Open Biol.">
        <title>Shared evolutionary footprints suggest mitochondrial oxidative damage underlies multiple complex I losses in fungi.</title>
        <authorList>
            <person name="Schikora-Tamarit M.A."/>
            <person name="Marcet-Houben M."/>
            <person name="Nosek J."/>
            <person name="Gabaldon T."/>
        </authorList>
    </citation>
    <scope>NUCLEOTIDE SEQUENCE</scope>
    <source>
        <strain evidence="1">CBS2887</strain>
    </source>
</reference>
<dbReference type="AlphaFoldDB" id="A0A9P8Q5G9"/>
<name>A0A9P8Q5G9_WICPI</name>
<evidence type="ECO:0000313" key="1">
    <source>
        <dbReference type="EMBL" id="KAH3684647.1"/>
    </source>
</evidence>
<comment type="caution">
    <text evidence="1">The sequence shown here is derived from an EMBL/GenBank/DDBJ whole genome shotgun (WGS) entry which is preliminary data.</text>
</comment>
<reference evidence="1" key="2">
    <citation type="submission" date="2021-01" db="EMBL/GenBank/DDBJ databases">
        <authorList>
            <person name="Schikora-Tamarit M.A."/>
        </authorList>
    </citation>
    <scope>NUCLEOTIDE SEQUENCE</scope>
    <source>
        <strain evidence="1">CBS2887</strain>
    </source>
</reference>
<evidence type="ECO:0000313" key="2">
    <source>
        <dbReference type="Proteomes" id="UP000774326"/>
    </source>
</evidence>
<accession>A0A9P8Q5G9</accession>
<dbReference type="EMBL" id="JAEUBG010002387">
    <property type="protein sequence ID" value="KAH3684647.1"/>
    <property type="molecule type" value="Genomic_DNA"/>
</dbReference>
<organism evidence="1 2">
    <name type="scientific">Wickerhamomyces pijperi</name>
    <name type="common">Yeast</name>
    <name type="synonym">Pichia pijperi</name>
    <dbReference type="NCBI Taxonomy" id="599730"/>
    <lineage>
        <taxon>Eukaryota</taxon>
        <taxon>Fungi</taxon>
        <taxon>Dikarya</taxon>
        <taxon>Ascomycota</taxon>
        <taxon>Saccharomycotina</taxon>
        <taxon>Saccharomycetes</taxon>
        <taxon>Phaffomycetales</taxon>
        <taxon>Wickerhamomycetaceae</taxon>
        <taxon>Wickerhamomyces</taxon>
    </lineage>
</organism>